<dbReference type="PANTHER" id="PTHR24015">
    <property type="entry name" value="OS07G0578800 PROTEIN-RELATED"/>
    <property type="match status" value="1"/>
</dbReference>
<feature type="repeat" description="PPR" evidence="2">
    <location>
        <begin position="457"/>
        <end position="491"/>
    </location>
</feature>
<accession>A0A7N0UW38</accession>
<dbReference type="NCBIfam" id="TIGR00756">
    <property type="entry name" value="PPR"/>
    <property type="match status" value="4"/>
</dbReference>
<dbReference type="InterPro" id="IPR046960">
    <property type="entry name" value="PPR_At4g14850-like_plant"/>
</dbReference>
<dbReference type="Pfam" id="PF01535">
    <property type="entry name" value="PPR"/>
    <property type="match status" value="3"/>
</dbReference>
<dbReference type="PROSITE" id="PS51375">
    <property type="entry name" value="PPR"/>
    <property type="match status" value="4"/>
</dbReference>
<dbReference type="PANTHER" id="PTHR24015:SF548">
    <property type="entry name" value="OS08G0340900 PROTEIN"/>
    <property type="match status" value="1"/>
</dbReference>
<keyword evidence="1" id="KW-0677">Repeat</keyword>
<dbReference type="InterPro" id="IPR011990">
    <property type="entry name" value="TPR-like_helical_dom_sf"/>
</dbReference>
<dbReference type="AlphaFoldDB" id="A0A7N0UW38"/>
<evidence type="ECO:0000256" key="2">
    <source>
        <dbReference type="PROSITE-ProRule" id="PRU00708"/>
    </source>
</evidence>
<keyword evidence="4" id="KW-1185">Reference proteome</keyword>
<protein>
    <recommendedName>
        <fullName evidence="5">Pentatricopeptide repeat-containing protein</fullName>
    </recommendedName>
</protein>
<evidence type="ECO:0000313" key="4">
    <source>
        <dbReference type="Proteomes" id="UP000594263"/>
    </source>
</evidence>
<feature type="repeat" description="PPR" evidence="2">
    <location>
        <begin position="358"/>
        <end position="393"/>
    </location>
</feature>
<dbReference type="InterPro" id="IPR046848">
    <property type="entry name" value="E_motif"/>
</dbReference>
<dbReference type="Pfam" id="PF13041">
    <property type="entry name" value="PPR_2"/>
    <property type="match status" value="2"/>
</dbReference>
<dbReference type="Gene3D" id="1.25.40.10">
    <property type="entry name" value="Tetratricopeptide repeat domain"/>
    <property type="match status" value="5"/>
</dbReference>
<dbReference type="Gramene" id="Kaladp0089s0121.1.v1.1">
    <property type="protein sequence ID" value="Kaladp0089s0121.1.v1.1.CDS.1"/>
    <property type="gene ID" value="Kaladp0089s0121.v1.1"/>
</dbReference>
<sequence length="500" mass="54876">MYFNCRDVVGGCKVFAEAKDAGCDCITYNATITGFVRENMHEEALSVLTEMMAAGVSPDELTFVTIMSACDCAKVGRKLQAKAMKSGFEAYTSVSNATITMYSSVGELRAAELIFERLEERDLISWNVMISSYTEGSFERSAFLTFLQMQGAGIASDKFTVGSLLMITEFLETVAMIHAFVFKNGLLMQTEVSNALISSYSKHERVDIAHQVFCEMLYQNLISWNAVISGFLFNGNPLVSLALFSELLAAKLSSDVCTITHIVNSCACISALNYGRQVHNFIIRFGFMSETCLGNALISLYAKCGNLDWSIRVFNVMIHKDVVSWNSLISAFAQHGEGKEAVMCFKAMQDPINVIRPDSATFTALLSACSHAGLVEDALKILDAMVTSYGVIPETDHLSCIVDLLGRAGFLDEAEKVGSVQAHPNIWWALFSACVAHGDLRLGRIVAEYLLEADKNDSSVYIQVSNIYAGAGQWDEATNIREFMRNNGVSKQLGWSSVSI</sequence>
<dbReference type="Proteomes" id="UP000594263">
    <property type="component" value="Unplaced"/>
</dbReference>
<name>A0A7N0UW38_KALFE</name>
<evidence type="ECO:0008006" key="5">
    <source>
        <dbReference type="Google" id="ProtNLM"/>
    </source>
</evidence>
<feature type="repeat" description="PPR" evidence="2">
    <location>
        <begin position="24"/>
        <end position="58"/>
    </location>
</feature>
<dbReference type="FunFam" id="1.25.40.10:FF:000090">
    <property type="entry name" value="Pentatricopeptide repeat-containing protein, chloroplastic"/>
    <property type="match status" value="1"/>
</dbReference>
<dbReference type="GO" id="GO:0003723">
    <property type="term" value="F:RNA binding"/>
    <property type="evidence" value="ECO:0007669"/>
    <property type="project" value="InterPro"/>
</dbReference>
<proteinExistence type="predicted"/>
<dbReference type="GO" id="GO:0009451">
    <property type="term" value="P:RNA modification"/>
    <property type="evidence" value="ECO:0007669"/>
    <property type="project" value="InterPro"/>
</dbReference>
<organism evidence="3 4">
    <name type="scientific">Kalanchoe fedtschenkoi</name>
    <name type="common">Lavender scallops</name>
    <name type="synonym">South American air plant</name>
    <dbReference type="NCBI Taxonomy" id="63787"/>
    <lineage>
        <taxon>Eukaryota</taxon>
        <taxon>Viridiplantae</taxon>
        <taxon>Streptophyta</taxon>
        <taxon>Embryophyta</taxon>
        <taxon>Tracheophyta</taxon>
        <taxon>Spermatophyta</taxon>
        <taxon>Magnoliopsida</taxon>
        <taxon>eudicotyledons</taxon>
        <taxon>Gunneridae</taxon>
        <taxon>Pentapetalae</taxon>
        <taxon>Saxifragales</taxon>
        <taxon>Crassulaceae</taxon>
        <taxon>Kalanchoe</taxon>
    </lineage>
</organism>
<dbReference type="OMA" id="CMENWYQ"/>
<reference evidence="3" key="1">
    <citation type="submission" date="2021-01" db="UniProtKB">
        <authorList>
            <consortium name="EnsemblPlants"/>
        </authorList>
    </citation>
    <scope>IDENTIFICATION</scope>
</reference>
<feature type="repeat" description="PPR" evidence="2">
    <location>
        <begin position="321"/>
        <end position="351"/>
    </location>
</feature>
<dbReference type="Pfam" id="PF20431">
    <property type="entry name" value="E_motif"/>
    <property type="match status" value="1"/>
</dbReference>
<dbReference type="InterPro" id="IPR002885">
    <property type="entry name" value="PPR_rpt"/>
</dbReference>
<evidence type="ECO:0000313" key="3">
    <source>
        <dbReference type="EnsemblPlants" id="Kaladp0089s0121.1.v1.1.CDS.1"/>
    </source>
</evidence>
<evidence type="ECO:0000256" key="1">
    <source>
        <dbReference type="ARBA" id="ARBA00022737"/>
    </source>
</evidence>
<dbReference type="EnsemblPlants" id="Kaladp0089s0121.1.v1.1">
    <property type="protein sequence ID" value="Kaladp0089s0121.1.v1.1.CDS.1"/>
    <property type="gene ID" value="Kaladp0089s0121.v1.1"/>
</dbReference>